<protein>
    <submittedName>
        <fullName evidence="2">Uncharacterized protein</fullName>
    </submittedName>
</protein>
<feature type="compositionally biased region" description="Polar residues" evidence="1">
    <location>
        <begin position="43"/>
        <end position="54"/>
    </location>
</feature>
<feature type="region of interest" description="Disordered" evidence="1">
    <location>
        <begin position="780"/>
        <end position="815"/>
    </location>
</feature>
<feature type="compositionally biased region" description="Polar residues" evidence="1">
    <location>
        <begin position="105"/>
        <end position="115"/>
    </location>
</feature>
<evidence type="ECO:0000313" key="3">
    <source>
        <dbReference type="Proteomes" id="UP000813427"/>
    </source>
</evidence>
<sequence length="936" mass="102811">MPARKSARTSQRAKVKRQLTPGVGELETTPTSRHLQSPRRGLPQTSNLGLPNQDENPEPASAQLQPRTSTDEFENGVDDVDLMRLAAFDRAVPSAQPPPGFSWSEVGSTRRSSPLQEEEDQIPSENQESVVDAFSSPKSGPGKLPNTQQLPSQPPTGYLVGKGIEQVDFSETASSTVRSSPYYSQAAISQIAVGDTWNFPENNLLPALPSTIPDSLQMPEMVVSPYAEVMDHLPEDELYDATPPKSNADHPADIAVQNQGVGHYAAEQLQPPEKDAEKLDAPQTRAKRKLGKSSTNKKDSLMRYLEDEIGPVEGEREEEQAPSPLPDRTTAKRQKVEGNIHGAQETSNDEHATPAAGKTTTTRSGAKGKRRSRQRAKSPIQFDETTQQVKEVPQRDLAKDPKPMNIVGKLRKSHAASGSPIATSIKKATPKSRRKSVPKPAEKLPRRSGLRSAGPQEDPGTDNKELNKANPNVRNAQVDTEPLSTTKKETTRAKGRERNSPALKPRANKNVPEARKETQGSTNDPIVLSSDSGSSSFSDDDGYIPAETSRPAETAPKQELGSPAEHLVNPTNPSDSADHEDEQPVPPIESSKIHRASGRSEVQPIVVKKTLLARSDRMDLAQAPSSRNKRDQPIHFGSREALSARDANSLVQRNASEMKIPKRSAMPIDPAMEISRPPRKASKLSRSFSISQAGSPLPVETLPTDLVDGTSPSNIQEIEQTKQEYLSSLAAVEPKPDKTRAALKTKARKQDNAKEIGMQTELQKSKENLHAQILASLQACDEKQSKDQGRDPSKVHSDKEAAKEIRPKGPNEETAEKLHGLIETMLSNLRTKETTINRGADAYRTNGIDCVSKIKRRYTQERQTLNEVCKKDGDKFIRRTREVNAALEDRGKSRDEAILRMEETTARRGHLFQQATTSLRALHGRLMNGKLTDYED</sequence>
<evidence type="ECO:0000256" key="1">
    <source>
        <dbReference type="SAM" id="MobiDB-lite"/>
    </source>
</evidence>
<feature type="region of interest" description="Disordered" evidence="1">
    <location>
        <begin position="237"/>
        <end position="710"/>
    </location>
</feature>
<comment type="caution">
    <text evidence="2">The sequence shown here is derived from an EMBL/GenBank/DDBJ whole genome shotgun (WGS) entry which is preliminary data.</text>
</comment>
<feature type="region of interest" description="Disordered" evidence="1">
    <location>
        <begin position="1"/>
        <end position="78"/>
    </location>
</feature>
<feature type="compositionally biased region" description="Basic residues" evidence="1">
    <location>
        <begin position="1"/>
        <end position="17"/>
    </location>
</feature>
<dbReference type="Proteomes" id="UP000813427">
    <property type="component" value="Unassembled WGS sequence"/>
</dbReference>
<accession>A0A8K0W8C9</accession>
<feature type="compositionally biased region" description="Acidic residues" evidence="1">
    <location>
        <begin position="307"/>
        <end position="320"/>
    </location>
</feature>
<feature type="region of interest" description="Disordered" evidence="1">
    <location>
        <begin position="90"/>
        <end position="163"/>
    </location>
</feature>
<organism evidence="2 3">
    <name type="scientific">Fusarium tricinctum</name>
    <dbReference type="NCBI Taxonomy" id="61284"/>
    <lineage>
        <taxon>Eukaryota</taxon>
        <taxon>Fungi</taxon>
        <taxon>Dikarya</taxon>
        <taxon>Ascomycota</taxon>
        <taxon>Pezizomycotina</taxon>
        <taxon>Sordariomycetes</taxon>
        <taxon>Hypocreomycetidae</taxon>
        <taxon>Hypocreales</taxon>
        <taxon>Nectriaceae</taxon>
        <taxon>Fusarium</taxon>
        <taxon>Fusarium tricinctum species complex</taxon>
    </lineage>
</organism>
<feature type="compositionally biased region" description="Polar residues" evidence="1">
    <location>
        <begin position="684"/>
        <end position="694"/>
    </location>
</feature>
<gene>
    <name evidence="2" type="ORF">BKA59DRAFT_557712</name>
</gene>
<dbReference type="OrthoDB" id="4953021at2759"/>
<name>A0A8K0W8C9_9HYPO</name>
<proteinExistence type="predicted"/>
<evidence type="ECO:0000313" key="2">
    <source>
        <dbReference type="EMBL" id="KAH7238191.1"/>
    </source>
</evidence>
<dbReference type="AlphaFoldDB" id="A0A8K0W8C9"/>
<feature type="compositionally biased region" description="Basic and acidic residues" evidence="1">
    <location>
        <begin position="392"/>
        <end position="402"/>
    </location>
</feature>
<feature type="compositionally biased region" description="Basic and acidic residues" evidence="1">
    <location>
        <begin position="486"/>
        <end position="499"/>
    </location>
</feature>
<feature type="compositionally biased region" description="Basic residues" evidence="1">
    <location>
        <begin position="428"/>
        <end position="437"/>
    </location>
</feature>
<feature type="compositionally biased region" description="Basic and acidic residues" evidence="1">
    <location>
        <begin position="296"/>
        <end position="306"/>
    </location>
</feature>
<feature type="compositionally biased region" description="Polar residues" evidence="1">
    <location>
        <begin position="469"/>
        <end position="485"/>
    </location>
</feature>
<dbReference type="EMBL" id="JAGPXF010000006">
    <property type="protein sequence ID" value="KAH7238191.1"/>
    <property type="molecule type" value="Genomic_DNA"/>
</dbReference>
<keyword evidence="3" id="KW-1185">Reference proteome</keyword>
<feature type="compositionally biased region" description="Basic residues" evidence="1">
    <location>
        <begin position="366"/>
        <end position="376"/>
    </location>
</feature>
<reference evidence="2" key="1">
    <citation type="journal article" date="2021" name="Nat. Commun.">
        <title>Genetic determinants of endophytism in the Arabidopsis root mycobiome.</title>
        <authorList>
            <person name="Mesny F."/>
            <person name="Miyauchi S."/>
            <person name="Thiergart T."/>
            <person name="Pickel B."/>
            <person name="Atanasova L."/>
            <person name="Karlsson M."/>
            <person name="Huettel B."/>
            <person name="Barry K.W."/>
            <person name="Haridas S."/>
            <person name="Chen C."/>
            <person name="Bauer D."/>
            <person name="Andreopoulos W."/>
            <person name="Pangilinan J."/>
            <person name="LaButti K."/>
            <person name="Riley R."/>
            <person name="Lipzen A."/>
            <person name="Clum A."/>
            <person name="Drula E."/>
            <person name="Henrissat B."/>
            <person name="Kohler A."/>
            <person name="Grigoriev I.V."/>
            <person name="Martin F.M."/>
            <person name="Hacquard S."/>
        </authorList>
    </citation>
    <scope>NUCLEOTIDE SEQUENCE</scope>
    <source>
        <strain evidence="2">MPI-SDFR-AT-0068</strain>
    </source>
</reference>